<dbReference type="SUPFAM" id="SSF56112">
    <property type="entry name" value="Protein kinase-like (PK-like)"/>
    <property type="match status" value="1"/>
</dbReference>
<dbReference type="InterPro" id="IPR001245">
    <property type="entry name" value="Ser-Thr/Tyr_kinase_cat_dom"/>
</dbReference>
<proteinExistence type="predicted"/>
<gene>
    <name evidence="2" type="ORF">GMARGA_LOCUS27843</name>
</gene>
<dbReference type="Gene3D" id="1.10.510.10">
    <property type="entry name" value="Transferase(Phosphotransferase) domain 1"/>
    <property type="match status" value="1"/>
</dbReference>
<comment type="caution">
    <text evidence="2">The sequence shown here is derived from an EMBL/GenBank/DDBJ whole genome shotgun (WGS) entry which is preliminary data.</text>
</comment>
<protein>
    <submittedName>
        <fullName evidence="2">21854_t:CDS:1</fullName>
    </submittedName>
</protein>
<accession>A0ABN7W885</accession>
<name>A0ABN7W885_GIGMA</name>
<dbReference type="Proteomes" id="UP000789901">
    <property type="component" value="Unassembled WGS sequence"/>
</dbReference>
<feature type="non-terminal residue" evidence="2">
    <location>
        <position position="173"/>
    </location>
</feature>
<evidence type="ECO:0000313" key="3">
    <source>
        <dbReference type="Proteomes" id="UP000789901"/>
    </source>
</evidence>
<dbReference type="Pfam" id="PF07714">
    <property type="entry name" value="PK_Tyr_Ser-Thr"/>
    <property type="match status" value="1"/>
</dbReference>
<feature type="domain" description="Serine-threonine/tyrosine-protein kinase catalytic" evidence="1">
    <location>
        <begin position="93"/>
        <end position="135"/>
    </location>
</feature>
<keyword evidence="3" id="KW-1185">Reference proteome</keyword>
<feature type="non-terminal residue" evidence="2">
    <location>
        <position position="1"/>
    </location>
</feature>
<reference evidence="2 3" key="1">
    <citation type="submission" date="2021-06" db="EMBL/GenBank/DDBJ databases">
        <authorList>
            <person name="Kallberg Y."/>
            <person name="Tangrot J."/>
            <person name="Rosling A."/>
        </authorList>
    </citation>
    <scope>NUCLEOTIDE SEQUENCE [LARGE SCALE GENOMIC DNA]</scope>
    <source>
        <strain evidence="2 3">120-4 pot B 10/14</strain>
    </source>
</reference>
<organism evidence="2 3">
    <name type="scientific">Gigaspora margarita</name>
    <dbReference type="NCBI Taxonomy" id="4874"/>
    <lineage>
        <taxon>Eukaryota</taxon>
        <taxon>Fungi</taxon>
        <taxon>Fungi incertae sedis</taxon>
        <taxon>Mucoromycota</taxon>
        <taxon>Glomeromycotina</taxon>
        <taxon>Glomeromycetes</taxon>
        <taxon>Diversisporales</taxon>
        <taxon>Gigasporaceae</taxon>
        <taxon>Gigaspora</taxon>
    </lineage>
</organism>
<dbReference type="InterPro" id="IPR011009">
    <property type="entry name" value="Kinase-like_dom_sf"/>
</dbReference>
<sequence>GYEIDPNVDGFLREIMLKNSVSWILFNELKNIQKVHTDLVTTYYSAEWTYPHKSGVRIRKVRLDLLTGSVDADRKSLTNYCQEHYDNEALFSLAVCNGMRPNISENTVQSYSDLMKRCWDNDPSKRPSASKICNILTNWKNNMAKFYEPYEDEYKLHEIRYISDVDQDYELSS</sequence>
<evidence type="ECO:0000313" key="2">
    <source>
        <dbReference type="EMBL" id="CAG8821503.1"/>
    </source>
</evidence>
<dbReference type="EMBL" id="CAJVQB010034679">
    <property type="protein sequence ID" value="CAG8821503.1"/>
    <property type="molecule type" value="Genomic_DNA"/>
</dbReference>
<evidence type="ECO:0000259" key="1">
    <source>
        <dbReference type="Pfam" id="PF07714"/>
    </source>
</evidence>